<accession>A0AAQ4EF06</accession>
<evidence type="ECO:0000313" key="1">
    <source>
        <dbReference type="EMBL" id="KAK8773367.1"/>
    </source>
</evidence>
<dbReference type="AlphaFoldDB" id="A0AAQ4EF06"/>
<keyword evidence="2" id="KW-1185">Reference proteome</keyword>
<dbReference type="EMBL" id="JARKHS020017004">
    <property type="protein sequence ID" value="KAK8773367.1"/>
    <property type="molecule type" value="Genomic_DNA"/>
</dbReference>
<sequence>MEPFHFDNTFGFNRGSHKAREERSYCKASSVRFQVKCLVFSSEEPTLQSTSVSEFKLEKAIYGAVKGCSISQEDCHYHLVNRSSCTMQFQ</sequence>
<gene>
    <name evidence="1" type="ORF">V5799_012100</name>
</gene>
<comment type="caution">
    <text evidence="1">The sequence shown here is derived from an EMBL/GenBank/DDBJ whole genome shotgun (WGS) entry which is preliminary data.</text>
</comment>
<proteinExistence type="predicted"/>
<organism evidence="1 2">
    <name type="scientific">Amblyomma americanum</name>
    <name type="common">Lone star tick</name>
    <dbReference type="NCBI Taxonomy" id="6943"/>
    <lineage>
        <taxon>Eukaryota</taxon>
        <taxon>Metazoa</taxon>
        <taxon>Ecdysozoa</taxon>
        <taxon>Arthropoda</taxon>
        <taxon>Chelicerata</taxon>
        <taxon>Arachnida</taxon>
        <taxon>Acari</taxon>
        <taxon>Parasitiformes</taxon>
        <taxon>Ixodida</taxon>
        <taxon>Ixodoidea</taxon>
        <taxon>Ixodidae</taxon>
        <taxon>Amblyomminae</taxon>
        <taxon>Amblyomma</taxon>
    </lineage>
</organism>
<name>A0AAQ4EF06_AMBAM</name>
<dbReference type="Proteomes" id="UP001321473">
    <property type="component" value="Unassembled WGS sequence"/>
</dbReference>
<evidence type="ECO:0000313" key="2">
    <source>
        <dbReference type="Proteomes" id="UP001321473"/>
    </source>
</evidence>
<protein>
    <submittedName>
        <fullName evidence="1">Uncharacterized protein</fullName>
    </submittedName>
</protein>
<reference evidence="1 2" key="1">
    <citation type="journal article" date="2023" name="Arcadia Sci">
        <title>De novo assembly of a long-read Amblyomma americanum tick genome.</title>
        <authorList>
            <person name="Chou S."/>
            <person name="Poskanzer K.E."/>
            <person name="Rollins M."/>
            <person name="Thuy-Boun P.S."/>
        </authorList>
    </citation>
    <scope>NUCLEOTIDE SEQUENCE [LARGE SCALE GENOMIC DNA]</scope>
    <source>
        <strain evidence="1">F_SG_1</strain>
        <tissue evidence="1">Salivary glands</tissue>
    </source>
</reference>